<accession>A0ABN0WUQ7</accession>
<evidence type="ECO:0000256" key="4">
    <source>
        <dbReference type="ARBA" id="ARBA00023157"/>
    </source>
</evidence>
<keyword evidence="3" id="KW-0812">Transmembrane</keyword>
<dbReference type="InterPro" id="IPR013766">
    <property type="entry name" value="Thioredoxin_domain"/>
</dbReference>
<dbReference type="InterPro" id="IPR000866">
    <property type="entry name" value="AhpC/TSA"/>
</dbReference>
<evidence type="ECO:0000256" key="1">
    <source>
        <dbReference type="ARBA" id="ARBA00004196"/>
    </source>
</evidence>
<comment type="subcellular location">
    <subcellularLocation>
        <location evidence="1">Cell envelope</location>
    </subcellularLocation>
</comment>
<sequence>MQKKKRRLVLRTIVLILLFAAVGYSLYSNLTQEKRGILAVGDQAPNFALEDMEGNVHKLSDYRGQGVFLNFWGTWCKPCEKEMPYMENQYSYFKDDGVQILAVNVGESRMAVNQFINQYGLSFPVLRDLKSTEVQGAYNIGPLPTTILINPEGKIVEIITTTMSEDKVRESMEKIMP</sequence>
<comment type="caution">
    <text evidence="7">The sequence shown here is derived from an EMBL/GenBank/DDBJ whole genome shotgun (WGS) entry which is preliminary data.</text>
</comment>
<evidence type="ECO:0000313" key="8">
    <source>
        <dbReference type="Proteomes" id="UP001500782"/>
    </source>
</evidence>
<keyword evidence="3" id="KW-0735">Signal-anchor</keyword>
<dbReference type="Gene3D" id="3.40.30.10">
    <property type="entry name" value="Glutaredoxin"/>
    <property type="match status" value="1"/>
</dbReference>
<dbReference type="EMBL" id="BAAADJ010000064">
    <property type="protein sequence ID" value="GAA0347080.1"/>
    <property type="molecule type" value="Genomic_DNA"/>
</dbReference>
<dbReference type="InterPro" id="IPR036249">
    <property type="entry name" value="Thioredoxin-like_sf"/>
</dbReference>
<dbReference type="PROSITE" id="PS51352">
    <property type="entry name" value="THIOREDOXIN_2"/>
    <property type="match status" value="1"/>
</dbReference>
<keyword evidence="8" id="KW-1185">Reference proteome</keyword>
<evidence type="ECO:0000256" key="3">
    <source>
        <dbReference type="ARBA" id="ARBA00022968"/>
    </source>
</evidence>
<keyword evidence="5" id="KW-0676">Redox-active center</keyword>
<evidence type="ECO:0000313" key="7">
    <source>
        <dbReference type="EMBL" id="GAA0347080.1"/>
    </source>
</evidence>
<name>A0ABN0WUQ7_9BACI</name>
<dbReference type="PANTHER" id="PTHR42852">
    <property type="entry name" value="THIOL:DISULFIDE INTERCHANGE PROTEIN DSBE"/>
    <property type="match status" value="1"/>
</dbReference>
<evidence type="ECO:0000256" key="2">
    <source>
        <dbReference type="ARBA" id="ARBA00022748"/>
    </source>
</evidence>
<gene>
    <name evidence="7" type="primary">resA</name>
    <name evidence="7" type="ORF">GCM10008967_41850</name>
</gene>
<evidence type="ECO:0000256" key="5">
    <source>
        <dbReference type="ARBA" id="ARBA00023284"/>
    </source>
</evidence>
<dbReference type="RefSeq" id="WP_343803780.1">
    <property type="nucleotide sequence ID" value="NZ_BAAADJ010000064.1"/>
</dbReference>
<dbReference type="CDD" id="cd02966">
    <property type="entry name" value="TlpA_like_family"/>
    <property type="match status" value="1"/>
</dbReference>
<reference evidence="7 8" key="1">
    <citation type="journal article" date="2019" name="Int. J. Syst. Evol. Microbiol.">
        <title>The Global Catalogue of Microorganisms (GCM) 10K type strain sequencing project: providing services to taxonomists for standard genome sequencing and annotation.</title>
        <authorList>
            <consortium name="The Broad Institute Genomics Platform"/>
            <consortium name="The Broad Institute Genome Sequencing Center for Infectious Disease"/>
            <person name="Wu L."/>
            <person name="Ma J."/>
        </authorList>
    </citation>
    <scope>NUCLEOTIDE SEQUENCE [LARGE SCALE GENOMIC DNA]</scope>
    <source>
        <strain evidence="7 8">JCM 9731</strain>
    </source>
</reference>
<protein>
    <submittedName>
        <fullName evidence="7">Thiol-disulfide oxidoreductase ResA</fullName>
    </submittedName>
</protein>
<keyword evidence="4" id="KW-1015">Disulfide bond</keyword>
<organism evidence="7 8">
    <name type="scientific">Bacillus carboniphilus</name>
    <dbReference type="NCBI Taxonomy" id="86663"/>
    <lineage>
        <taxon>Bacteria</taxon>
        <taxon>Bacillati</taxon>
        <taxon>Bacillota</taxon>
        <taxon>Bacilli</taxon>
        <taxon>Bacillales</taxon>
        <taxon>Bacillaceae</taxon>
        <taxon>Bacillus</taxon>
    </lineage>
</organism>
<dbReference type="Pfam" id="PF00578">
    <property type="entry name" value="AhpC-TSA"/>
    <property type="match status" value="1"/>
</dbReference>
<dbReference type="Proteomes" id="UP001500782">
    <property type="component" value="Unassembled WGS sequence"/>
</dbReference>
<dbReference type="PANTHER" id="PTHR42852:SF6">
    <property type="entry name" value="THIOL:DISULFIDE INTERCHANGE PROTEIN DSBE"/>
    <property type="match status" value="1"/>
</dbReference>
<dbReference type="SUPFAM" id="SSF52833">
    <property type="entry name" value="Thioredoxin-like"/>
    <property type="match status" value="1"/>
</dbReference>
<feature type="domain" description="Thioredoxin" evidence="6">
    <location>
        <begin position="38"/>
        <end position="177"/>
    </location>
</feature>
<keyword evidence="2" id="KW-0201">Cytochrome c-type biogenesis</keyword>
<dbReference type="NCBIfam" id="NF002854">
    <property type="entry name" value="PRK03147.1"/>
    <property type="match status" value="1"/>
</dbReference>
<evidence type="ECO:0000259" key="6">
    <source>
        <dbReference type="PROSITE" id="PS51352"/>
    </source>
</evidence>
<dbReference type="InterPro" id="IPR050553">
    <property type="entry name" value="Thioredoxin_ResA/DsbE_sf"/>
</dbReference>
<proteinExistence type="predicted"/>